<dbReference type="Pfam" id="PF02321">
    <property type="entry name" value="OEP"/>
    <property type="match status" value="2"/>
</dbReference>
<evidence type="ECO:0000256" key="1">
    <source>
        <dbReference type="ARBA" id="ARBA00007613"/>
    </source>
</evidence>
<comment type="caution">
    <text evidence="4">The sequence shown here is derived from an EMBL/GenBank/DDBJ whole genome shotgun (WGS) entry which is preliminary data.</text>
</comment>
<dbReference type="EMBL" id="QFWQ01000006">
    <property type="protein sequence ID" value="RCS29675.1"/>
    <property type="molecule type" value="Genomic_DNA"/>
</dbReference>
<dbReference type="GO" id="GO:0009279">
    <property type="term" value="C:cell outer membrane"/>
    <property type="evidence" value="ECO:0007669"/>
    <property type="project" value="UniProtKB-SubCell"/>
</dbReference>
<evidence type="ECO:0000313" key="5">
    <source>
        <dbReference type="Proteomes" id="UP000252387"/>
    </source>
</evidence>
<dbReference type="PANTHER" id="PTHR30203">
    <property type="entry name" value="OUTER MEMBRANE CATION EFFLUX PROTEIN"/>
    <property type="match status" value="1"/>
</dbReference>
<keyword evidence="4" id="KW-0418">Kinase</keyword>
<dbReference type="AlphaFoldDB" id="A0A368KF90"/>
<dbReference type="GO" id="GO:0016301">
    <property type="term" value="F:kinase activity"/>
    <property type="evidence" value="ECO:0007669"/>
    <property type="project" value="UniProtKB-KW"/>
</dbReference>
<keyword evidence="2" id="KW-0472">Membrane</keyword>
<comment type="similarity">
    <text evidence="1 2">Belongs to the outer membrane factor (OMF) (TC 1.B.17) family.</text>
</comment>
<dbReference type="InterPro" id="IPR003423">
    <property type="entry name" value="OMP_efflux"/>
</dbReference>
<dbReference type="GO" id="GO:0015562">
    <property type="term" value="F:efflux transmembrane transporter activity"/>
    <property type="evidence" value="ECO:0007669"/>
    <property type="project" value="InterPro"/>
</dbReference>
<keyword evidence="2" id="KW-0812">Transmembrane</keyword>
<evidence type="ECO:0000256" key="2">
    <source>
        <dbReference type="RuleBase" id="RU362097"/>
    </source>
</evidence>
<feature type="compositionally biased region" description="Basic and acidic residues" evidence="3">
    <location>
        <begin position="524"/>
        <end position="540"/>
    </location>
</feature>
<dbReference type="Gene3D" id="1.20.1600.10">
    <property type="entry name" value="Outer membrane efflux proteins (OEP)"/>
    <property type="match status" value="1"/>
</dbReference>
<keyword evidence="5" id="KW-1185">Reference proteome</keyword>
<dbReference type="SUPFAM" id="SSF56954">
    <property type="entry name" value="Outer membrane efflux proteins (OEP)"/>
    <property type="match status" value="1"/>
</dbReference>
<keyword evidence="4" id="KW-0808">Transferase</keyword>
<dbReference type="PANTHER" id="PTHR30203:SF33">
    <property type="entry name" value="BLR4455 PROTEIN"/>
    <property type="match status" value="1"/>
</dbReference>
<protein>
    <submittedName>
        <fullName evidence="4">Histidine kinase</fullName>
    </submittedName>
</protein>
<keyword evidence="2" id="KW-0449">Lipoprotein</keyword>
<proteinExistence type="inferred from homology"/>
<dbReference type="Gene3D" id="2.20.200.10">
    <property type="entry name" value="Outer membrane efflux proteins (OEP)"/>
    <property type="match status" value="1"/>
</dbReference>
<gene>
    <name evidence="4" type="ORF">DEO45_11015</name>
</gene>
<organism evidence="4 5">
    <name type="scientific">Rhodanobacter denitrificans</name>
    <dbReference type="NCBI Taxonomy" id="666685"/>
    <lineage>
        <taxon>Bacteria</taxon>
        <taxon>Pseudomonadati</taxon>
        <taxon>Pseudomonadota</taxon>
        <taxon>Gammaproteobacteria</taxon>
        <taxon>Lysobacterales</taxon>
        <taxon>Rhodanobacteraceae</taxon>
        <taxon>Rhodanobacter</taxon>
    </lineage>
</organism>
<dbReference type="InterPro" id="IPR010131">
    <property type="entry name" value="MdtP/NodT-like"/>
</dbReference>
<dbReference type="OrthoDB" id="9770517at2"/>
<sequence>MHGGAVDVMATMIGRLRSLPFATRLPLRRLLAAAAVLGLAGCAVGPDFQRPAAPAVGRLTAAPLPATTASADVAGGEQQRFVPGGDIPAQWWTLFHSAELNALIEQSLAHNADLKAAQAALTVAHENARAQRGAYYPAVDGSFSATRQKQSQQVAPGPNYPVVPQEYLYSFFTPQLSISYAPDLFGLNRRAVESVEAQEQSARFQMIAARITLSTNVVATAVQQASLRAQIDATRELIAIDSKMVDILRYQLAKGYAGRLDLAAQESQLAQLQATLPPLLTRLDQQNDLLAVLAGRLPSEAPAQAFDLASLQLPQQLPLSLPSTLVAQRPDVRQAEANMHAASANIGVAIANRLPNISLTANVGSTAVAIDQVFKSGTGFWGIGADIAAPIFHGGSLLHQERAAKAAYVQASEQYRSTVLTAFQNVADTLAALQHDAEGLQAASSAAQAAKLTLDLSQRQYKDGYAGYLSLLGAEQGYQQARIALVQAQASRYADTAALFQALGGGWWNAADATQADAASKQPHPSDSDHAKADRDSDEK</sequence>
<dbReference type="NCBIfam" id="TIGR01845">
    <property type="entry name" value="outer_NodT"/>
    <property type="match status" value="1"/>
</dbReference>
<dbReference type="Proteomes" id="UP000252387">
    <property type="component" value="Unassembled WGS sequence"/>
</dbReference>
<comment type="subcellular location">
    <subcellularLocation>
        <location evidence="2">Cell outer membrane</location>
        <topology evidence="2">Lipid-anchor</topology>
    </subcellularLocation>
</comment>
<name>A0A368KF90_9GAMM</name>
<accession>A0A368KF90</accession>
<evidence type="ECO:0000256" key="3">
    <source>
        <dbReference type="SAM" id="MobiDB-lite"/>
    </source>
</evidence>
<evidence type="ECO:0000313" key="4">
    <source>
        <dbReference type="EMBL" id="RCS29675.1"/>
    </source>
</evidence>
<keyword evidence="2" id="KW-1134">Transmembrane beta strand</keyword>
<keyword evidence="2" id="KW-0564">Palmitate</keyword>
<feature type="region of interest" description="Disordered" evidence="3">
    <location>
        <begin position="514"/>
        <end position="540"/>
    </location>
</feature>
<reference evidence="4 5" key="1">
    <citation type="submission" date="2018-05" db="EMBL/GenBank/DDBJ databases">
        <title>Draft genome sequence of Rhodanobacter denitrificans Yn1 isolated from gold copper mine.</title>
        <authorList>
            <person name="Yang N."/>
            <person name="Mazhar H.S."/>
            <person name="Rensing C."/>
        </authorList>
    </citation>
    <scope>NUCLEOTIDE SEQUENCE [LARGE SCALE GENOMIC DNA]</scope>
    <source>
        <strain evidence="4 5">Yn1</strain>
    </source>
</reference>